<evidence type="ECO:0000313" key="1">
    <source>
        <dbReference type="EMBL" id="CAB4131050.1"/>
    </source>
</evidence>
<name>A0A6J5LDN5_9CAUD</name>
<dbReference type="EMBL" id="LR796245">
    <property type="protein sequence ID" value="CAB4131050.1"/>
    <property type="molecule type" value="Genomic_DNA"/>
</dbReference>
<proteinExistence type="predicted"/>
<organism evidence="1">
    <name type="scientific">uncultured Caudovirales phage</name>
    <dbReference type="NCBI Taxonomy" id="2100421"/>
    <lineage>
        <taxon>Viruses</taxon>
        <taxon>Duplodnaviria</taxon>
        <taxon>Heunggongvirae</taxon>
        <taxon>Uroviricota</taxon>
        <taxon>Caudoviricetes</taxon>
        <taxon>Peduoviridae</taxon>
        <taxon>Maltschvirus</taxon>
        <taxon>Maltschvirus maltsch</taxon>
    </lineage>
</organism>
<sequence length="77" mass="8802">MNTKEVTQGEFYAMVQTDLLGNPDKLAGMKAKFEKSFGTDRKSRTKEQWQNLVRVYGIETVVQKEGLSKEVIESKCQ</sequence>
<gene>
    <name evidence="1" type="ORF">UFOVP129_46</name>
</gene>
<accession>A0A6J5LDN5</accession>
<protein>
    <submittedName>
        <fullName evidence="1">Uncharacterized protein</fullName>
    </submittedName>
</protein>
<reference evidence="1" key="1">
    <citation type="submission" date="2020-04" db="EMBL/GenBank/DDBJ databases">
        <authorList>
            <person name="Chiriac C."/>
            <person name="Salcher M."/>
            <person name="Ghai R."/>
            <person name="Kavagutti S V."/>
        </authorList>
    </citation>
    <scope>NUCLEOTIDE SEQUENCE</scope>
</reference>